<dbReference type="VEuPathDB" id="VectorBase:GAUT012549"/>
<keyword evidence="2 13" id="KW-0723">Serine/threonine-protein kinase</keyword>
<feature type="active site" description="Proton acceptor" evidence="9">
    <location>
        <position position="176"/>
    </location>
</feature>
<evidence type="ECO:0000256" key="14">
    <source>
        <dbReference type="RuleBase" id="RU367134"/>
    </source>
</evidence>
<dbReference type="GO" id="GO:0032506">
    <property type="term" value="P:cytokinetic process"/>
    <property type="evidence" value="ECO:0007669"/>
    <property type="project" value="UniProtKB-ARBA"/>
</dbReference>
<dbReference type="SMART" id="SM00220">
    <property type="entry name" value="S_TKc"/>
    <property type="match status" value="1"/>
</dbReference>
<dbReference type="EnsemblMetazoa" id="GAUT012549-RA">
    <property type="protein sequence ID" value="GAUT012549-PA"/>
    <property type="gene ID" value="GAUT012549"/>
</dbReference>
<feature type="binding site" evidence="10">
    <location>
        <begin position="131"/>
        <end position="133"/>
    </location>
    <ligand>
        <name>ATP</name>
        <dbReference type="ChEBI" id="CHEBI:30616"/>
    </ligand>
</feature>
<feature type="domain" description="Protein kinase" evidence="15">
    <location>
        <begin position="53"/>
        <end position="303"/>
    </location>
</feature>
<evidence type="ECO:0000256" key="10">
    <source>
        <dbReference type="PIRSR" id="PIRSR630616-2"/>
    </source>
</evidence>
<dbReference type="GO" id="GO:0004674">
    <property type="term" value="F:protein serine/threonine kinase activity"/>
    <property type="evidence" value="ECO:0007669"/>
    <property type="project" value="UniProtKB-KW"/>
</dbReference>
<evidence type="ECO:0000256" key="7">
    <source>
        <dbReference type="ARBA" id="ARBA00047899"/>
    </source>
</evidence>
<dbReference type="GO" id="GO:0030261">
    <property type="term" value="P:chromosome condensation"/>
    <property type="evidence" value="ECO:0007669"/>
    <property type="project" value="UniProtKB-ARBA"/>
</dbReference>
<dbReference type="InterPro" id="IPR011009">
    <property type="entry name" value="Kinase-like_dom_sf"/>
</dbReference>
<protein>
    <recommendedName>
        <fullName evidence="14">Aurora kinase</fullName>
        <ecNumber evidence="14">2.7.11.1</ecNumber>
    </recommendedName>
</protein>
<evidence type="ECO:0000313" key="16">
    <source>
        <dbReference type="EnsemblMetazoa" id="GAUT012549-PA"/>
    </source>
</evidence>
<evidence type="ECO:0000256" key="2">
    <source>
        <dbReference type="ARBA" id="ARBA00022527"/>
    </source>
</evidence>
<evidence type="ECO:0000256" key="12">
    <source>
        <dbReference type="PROSITE-ProRule" id="PRU10141"/>
    </source>
</evidence>
<dbReference type="PROSITE" id="PS00108">
    <property type="entry name" value="PROTEIN_KINASE_ST"/>
    <property type="match status" value="1"/>
</dbReference>
<dbReference type="Gene3D" id="1.10.510.10">
    <property type="entry name" value="Transferase(Phosphotransferase) domain 1"/>
    <property type="match status" value="1"/>
</dbReference>
<evidence type="ECO:0000256" key="4">
    <source>
        <dbReference type="ARBA" id="ARBA00022741"/>
    </source>
</evidence>
<feature type="binding site" evidence="10 12">
    <location>
        <position position="82"/>
    </location>
    <ligand>
        <name>ATP</name>
        <dbReference type="ChEBI" id="CHEBI:30616"/>
    </ligand>
</feature>
<feature type="binding site" evidence="10">
    <location>
        <position position="194"/>
    </location>
    <ligand>
        <name>ATP</name>
        <dbReference type="ChEBI" id="CHEBI:30616"/>
    </ligand>
</feature>
<evidence type="ECO:0000256" key="3">
    <source>
        <dbReference type="ARBA" id="ARBA00022679"/>
    </source>
</evidence>
<keyword evidence="6 10" id="KW-0067">ATP-binding</keyword>
<evidence type="ECO:0000256" key="6">
    <source>
        <dbReference type="ARBA" id="ARBA00022840"/>
    </source>
</evidence>
<dbReference type="STRING" id="7395.A0A1A9UQY8"/>
<dbReference type="EC" id="2.7.11.1" evidence="14"/>
<dbReference type="PIRSF" id="PIRSF000654">
    <property type="entry name" value="Integrin-linked_kinase"/>
    <property type="match status" value="1"/>
</dbReference>
<comment type="catalytic activity">
    <reaction evidence="7 14">
        <text>L-threonyl-[protein] + ATP = O-phospho-L-threonyl-[protein] + ADP + H(+)</text>
        <dbReference type="Rhea" id="RHEA:46608"/>
        <dbReference type="Rhea" id="RHEA-COMP:11060"/>
        <dbReference type="Rhea" id="RHEA-COMP:11605"/>
        <dbReference type="ChEBI" id="CHEBI:15378"/>
        <dbReference type="ChEBI" id="CHEBI:30013"/>
        <dbReference type="ChEBI" id="CHEBI:30616"/>
        <dbReference type="ChEBI" id="CHEBI:61977"/>
        <dbReference type="ChEBI" id="CHEBI:456216"/>
        <dbReference type="EC" id="2.7.11.1"/>
    </reaction>
</comment>
<evidence type="ECO:0000256" key="13">
    <source>
        <dbReference type="RuleBase" id="RU000304"/>
    </source>
</evidence>
<keyword evidence="4 10" id="KW-0547">Nucleotide-binding</keyword>
<organism evidence="16 17">
    <name type="scientific">Glossina austeni</name>
    <name type="common">Savannah tsetse fly</name>
    <dbReference type="NCBI Taxonomy" id="7395"/>
    <lineage>
        <taxon>Eukaryota</taxon>
        <taxon>Metazoa</taxon>
        <taxon>Ecdysozoa</taxon>
        <taxon>Arthropoda</taxon>
        <taxon>Hexapoda</taxon>
        <taxon>Insecta</taxon>
        <taxon>Pterygota</taxon>
        <taxon>Neoptera</taxon>
        <taxon>Endopterygota</taxon>
        <taxon>Diptera</taxon>
        <taxon>Brachycera</taxon>
        <taxon>Muscomorpha</taxon>
        <taxon>Hippoboscoidea</taxon>
        <taxon>Glossinidae</taxon>
        <taxon>Glossina</taxon>
    </lineage>
</organism>
<dbReference type="CDD" id="cd14007">
    <property type="entry name" value="STKc_Aurora"/>
    <property type="match status" value="1"/>
</dbReference>
<dbReference type="InterPro" id="IPR030616">
    <property type="entry name" value="Aur-like"/>
</dbReference>
<keyword evidence="5 14" id="KW-0418">Kinase</keyword>
<evidence type="ECO:0000259" key="15">
    <source>
        <dbReference type="PROSITE" id="PS50011"/>
    </source>
</evidence>
<dbReference type="Proteomes" id="UP000078200">
    <property type="component" value="Unassembled WGS sequence"/>
</dbReference>
<feature type="binding site" evidence="10">
    <location>
        <begin position="180"/>
        <end position="181"/>
    </location>
    <ligand>
        <name>ATP</name>
        <dbReference type="ChEBI" id="CHEBI:30616"/>
    </ligand>
</feature>
<reference evidence="16" key="1">
    <citation type="submission" date="2020-05" db="UniProtKB">
        <authorList>
            <consortium name="EnsemblMetazoa"/>
        </authorList>
    </citation>
    <scope>IDENTIFICATION</scope>
    <source>
        <strain evidence="16">TTRI</strain>
    </source>
</reference>
<keyword evidence="3 14" id="KW-0808">Transferase</keyword>
<evidence type="ECO:0000256" key="11">
    <source>
        <dbReference type="PIRSR" id="PIRSR630616-3"/>
    </source>
</evidence>
<dbReference type="PROSITE" id="PS50011">
    <property type="entry name" value="PROTEIN_KINASE_DOM"/>
    <property type="match status" value="1"/>
</dbReference>
<evidence type="ECO:0000256" key="9">
    <source>
        <dbReference type="PIRSR" id="PIRSR630616-1"/>
    </source>
</evidence>
<dbReference type="PANTHER" id="PTHR24350">
    <property type="entry name" value="SERINE/THREONINE-PROTEIN KINASE IAL-RELATED"/>
    <property type="match status" value="1"/>
</dbReference>
<dbReference type="InterPro" id="IPR017441">
    <property type="entry name" value="Protein_kinase_ATP_BS"/>
</dbReference>
<name>A0A1A9UQY8_GLOAU</name>
<dbReference type="GO" id="GO:0000070">
    <property type="term" value="P:mitotic sister chromatid segregation"/>
    <property type="evidence" value="ECO:0007669"/>
    <property type="project" value="UniProtKB-ARBA"/>
</dbReference>
<proteinExistence type="inferred from homology"/>
<dbReference type="InterPro" id="IPR008271">
    <property type="entry name" value="Ser/Thr_kinase_AS"/>
</dbReference>
<sequence length="330" mass="38303">MQKIKKKPPNRHHLPKLIENVPTEYKDSVKGISLKMMSHEAYGQPYEWSTRDFEMGAPLGRGKFGRVYLAREVTTKYIVAMKVMFKAEVEKGNVQRQVLREIEIQSRLKHPNILRLLTWFHDDVRIYLALEIASEGELFKHLRNKQRFDEFRSAKYTYQVADALNYCHLNNVIHRDLKPENILLTSSDDIKLADFGWSAHTLSNKRKTMCGTIDYLPPEMVDGRTYNDSVDQWCLGVLCYEFLVGCAPFESKDTQKTYEKIRRLEVHYPSFLSAGAKDLISKLLRKPSDGRITLVDVMKHPWIKQNMQKRNALLEERALKARAAAASNVN</sequence>
<dbReference type="GO" id="GO:0030496">
    <property type="term" value="C:midbody"/>
    <property type="evidence" value="ECO:0007669"/>
    <property type="project" value="UniProtKB-SubCell"/>
</dbReference>
<dbReference type="AlphaFoldDB" id="A0A1A9UQY8"/>
<dbReference type="GO" id="GO:0005524">
    <property type="term" value="F:ATP binding"/>
    <property type="evidence" value="ECO:0007669"/>
    <property type="project" value="UniProtKB-UniRule"/>
</dbReference>
<feature type="cross-link" description="Glycyl lysine isopeptide (Lys-Gly) (interchain with G-Cter in SUMO2)" evidence="11">
    <location>
        <position position="178"/>
    </location>
</feature>
<dbReference type="Pfam" id="PF00069">
    <property type="entry name" value="Pkinase"/>
    <property type="match status" value="1"/>
</dbReference>
<evidence type="ECO:0000313" key="17">
    <source>
        <dbReference type="Proteomes" id="UP000078200"/>
    </source>
</evidence>
<evidence type="ECO:0000256" key="8">
    <source>
        <dbReference type="ARBA" id="ARBA00048679"/>
    </source>
</evidence>
<accession>A0A1A9UQY8</accession>
<comment type="subcellular location">
    <subcellularLocation>
        <location evidence="1">Midbody</location>
    </subcellularLocation>
</comment>
<comment type="catalytic activity">
    <reaction evidence="8 14">
        <text>L-seryl-[protein] + ATP = O-phospho-L-seryl-[protein] + ADP + H(+)</text>
        <dbReference type="Rhea" id="RHEA:17989"/>
        <dbReference type="Rhea" id="RHEA-COMP:9863"/>
        <dbReference type="Rhea" id="RHEA-COMP:11604"/>
        <dbReference type="ChEBI" id="CHEBI:15378"/>
        <dbReference type="ChEBI" id="CHEBI:29999"/>
        <dbReference type="ChEBI" id="CHEBI:30616"/>
        <dbReference type="ChEBI" id="CHEBI:83421"/>
        <dbReference type="ChEBI" id="CHEBI:456216"/>
        <dbReference type="EC" id="2.7.11.1"/>
    </reaction>
</comment>
<dbReference type="InterPro" id="IPR000719">
    <property type="entry name" value="Prot_kinase_dom"/>
</dbReference>
<dbReference type="PROSITE" id="PS00107">
    <property type="entry name" value="PROTEIN_KINASE_ATP"/>
    <property type="match status" value="1"/>
</dbReference>
<evidence type="ECO:0000256" key="1">
    <source>
        <dbReference type="ARBA" id="ARBA00004214"/>
    </source>
</evidence>
<feature type="binding site" evidence="10">
    <location>
        <position position="63"/>
    </location>
    <ligand>
        <name>ATP</name>
        <dbReference type="ChEBI" id="CHEBI:30616"/>
    </ligand>
</feature>
<dbReference type="SUPFAM" id="SSF56112">
    <property type="entry name" value="Protein kinase-like (PK-like)"/>
    <property type="match status" value="1"/>
</dbReference>
<dbReference type="FunFam" id="3.30.200.20:FF:000042">
    <property type="entry name" value="Aurora kinase A"/>
    <property type="match status" value="1"/>
</dbReference>
<dbReference type="FunFam" id="1.10.510.10:FF:000235">
    <property type="entry name" value="Serine/threonine-protein kinase ark1"/>
    <property type="match status" value="1"/>
</dbReference>
<comment type="similarity">
    <text evidence="14">Belongs to the protein kinase superfamily. Ser/Thr protein kinase family. Aurora subfamily.</text>
</comment>
<dbReference type="GO" id="GO:0006325">
    <property type="term" value="P:chromatin organization"/>
    <property type="evidence" value="ECO:0007669"/>
    <property type="project" value="UniProtKB-ARBA"/>
</dbReference>
<keyword evidence="17" id="KW-1185">Reference proteome</keyword>
<evidence type="ECO:0000256" key="5">
    <source>
        <dbReference type="ARBA" id="ARBA00022777"/>
    </source>
</evidence>